<dbReference type="AlphaFoldDB" id="A0A9P6Y5D2"/>
<dbReference type="OrthoDB" id="2283549at2759"/>
<dbReference type="EMBL" id="JAANIT010001628">
    <property type="protein sequence ID" value="KAG1539398.1"/>
    <property type="molecule type" value="Genomic_DNA"/>
</dbReference>
<gene>
    <name evidence="1" type="ORF">G6F51_009164</name>
</gene>
<reference evidence="1" key="1">
    <citation type="journal article" date="2020" name="Microb. Genom.">
        <title>Genetic diversity of clinical and environmental Mucorales isolates obtained from an investigation of mucormycosis cases among solid organ transplant recipients.</title>
        <authorList>
            <person name="Nguyen M.H."/>
            <person name="Kaul D."/>
            <person name="Muto C."/>
            <person name="Cheng S.J."/>
            <person name="Richter R.A."/>
            <person name="Bruno V.M."/>
            <person name="Liu G."/>
            <person name="Beyhan S."/>
            <person name="Sundermann A.J."/>
            <person name="Mounaud S."/>
            <person name="Pasculle A.W."/>
            <person name="Nierman W.C."/>
            <person name="Driscoll E."/>
            <person name="Cumbie R."/>
            <person name="Clancy C.J."/>
            <person name="Dupont C.L."/>
        </authorList>
    </citation>
    <scope>NUCLEOTIDE SEQUENCE</scope>
    <source>
        <strain evidence="1">GL16</strain>
    </source>
</reference>
<dbReference type="Proteomes" id="UP000717996">
    <property type="component" value="Unassembled WGS sequence"/>
</dbReference>
<accession>A0A9P6Y5D2</accession>
<name>A0A9P6Y5D2_RHIOR</name>
<organism evidence="1 2">
    <name type="scientific">Rhizopus oryzae</name>
    <name type="common">Mucormycosis agent</name>
    <name type="synonym">Rhizopus arrhizus var. delemar</name>
    <dbReference type="NCBI Taxonomy" id="64495"/>
    <lineage>
        <taxon>Eukaryota</taxon>
        <taxon>Fungi</taxon>
        <taxon>Fungi incertae sedis</taxon>
        <taxon>Mucoromycota</taxon>
        <taxon>Mucoromycotina</taxon>
        <taxon>Mucoromycetes</taxon>
        <taxon>Mucorales</taxon>
        <taxon>Mucorineae</taxon>
        <taxon>Rhizopodaceae</taxon>
        <taxon>Rhizopus</taxon>
    </lineage>
</organism>
<evidence type="ECO:0008006" key="3">
    <source>
        <dbReference type="Google" id="ProtNLM"/>
    </source>
</evidence>
<comment type="caution">
    <text evidence="1">The sequence shown here is derived from an EMBL/GenBank/DDBJ whole genome shotgun (WGS) entry which is preliminary data.</text>
</comment>
<evidence type="ECO:0000313" key="2">
    <source>
        <dbReference type="Proteomes" id="UP000717996"/>
    </source>
</evidence>
<proteinExistence type="predicted"/>
<evidence type="ECO:0000313" key="1">
    <source>
        <dbReference type="EMBL" id="KAG1539398.1"/>
    </source>
</evidence>
<protein>
    <recommendedName>
        <fullName evidence="3">DDE Tnp4 domain-containing protein</fullName>
    </recommendedName>
</protein>
<sequence length="240" mass="26861">MGLGATVVFRAGEPQQFSYNSSKALAIMLRRLAYPSSLFDLQLLFGIDLSTICLALSSFNLRLFNNAIVAKGSCYDDVVGFIDGTLIAMCRPSDAQESVYNGHVRQHGLKYQAIVTPEWKYNELEVVLDCTNIGGKQYAIYGDPAYRQSMVLIQPIPTTLVRSSEERELNKRMATVRECVEWEFGHVSTLFGFLKFRQGQKLGLSRVGIFYVVATLMKNIHVCVNRGNQTSMFFGIMAPT</sequence>